<feature type="compositionally biased region" description="Basic and acidic residues" evidence="4">
    <location>
        <begin position="291"/>
        <end position="306"/>
    </location>
</feature>
<reference evidence="6" key="1">
    <citation type="submission" date="2016-11" db="UniProtKB">
        <authorList>
            <consortium name="WormBaseParasite"/>
        </authorList>
    </citation>
    <scope>IDENTIFICATION</scope>
</reference>
<name>A0A1I8FP86_9PLAT</name>
<protein>
    <submittedName>
        <fullName evidence="6">Pyr_redox_2 domain-containing protein</fullName>
    </submittedName>
</protein>
<evidence type="ECO:0000256" key="2">
    <source>
        <dbReference type="ARBA" id="ARBA00022630"/>
    </source>
</evidence>
<feature type="compositionally biased region" description="Basic residues" evidence="4">
    <location>
        <begin position="261"/>
        <end position="273"/>
    </location>
</feature>
<keyword evidence="2" id="KW-0285">Flavoprotein</keyword>
<comment type="cofactor">
    <cofactor evidence="1">
        <name>FAD</name>
        <dbReference type="ChEBI" id="CHEBI:57692"/>
    </cofactor>
</comment>
<evidence type="ECO:0000256" key="3">
    <source>
        <dbReference type="ARBA" id="ARBA00022827"/>
    </source>
</evidence>
<keyword evidence="5" id="KW-1185">Reference proteome</keyword>
<evidence type="ECO:0000313" key="6">
    <source>
        <dbReference type="WBParaSite" id="maker-unitig_40984-snap-gene-0.2-mRNA-1"/>
    </source>
</evidence>
<proteinExistence type="predicted"/>
<dbReference type="Gene3D" id="3.50.50.60">
    <property type="entry name" value="FAD/NAD(P)-binding domain"/>
    <property type="match status" value="2"/>
</dbReference>
<sequence>LVHQQVAFNSCSDSEAKPRPFSGGSTNTTLSLGRGIARCHLRGRPWQRWSRTPGADCVRLACGQSRHQPAAVTKLLEEFDVEERPLAEFQRQQRQRSGLRSVSVLHASCTVSTRRLGSSAASLANPEPSAAGEAAEVRIGYGELCLCTGASPKLIPQARQHPDLVVGIRDTETVADLCRRVDASFVVGNGGIATELVYELRNVDVVWAVRQDSIGAVFFDAGAAQFLLPQSGAAWRAFQLAEDSAPPPLKQQRQQEQQQMRGRRAAPDRHHRSDRFLAGVRRAQQRRTAGRRFDRQRNRSDADRPAGRRRRRPALDAEGAVAVDAACAAPWRTLSRRDACGCAGWSSDGETSSAAEETRLWFQMRLWSQARQTGSFAARCMSAARRGESPPPLDIGFRAVHPRHPVFQLQDRAAGPVQRTRLGQRRIRGAASCDPGVEYVKCVMRNGRIQGCVLIGETDLEETF</sequence>
<feature type="region of interest" description="Disordered" evidence="4">
    <location>
        <begin position="244"/>
        <end position="317"/>
    </location>
</feature>
<feature type="region of interest" description="Disordered" evidence="4">
    <location>
        <begin position="9"/>
        <end position="29"/>
    </location>
</feature>
<feature type="compositionally biased region" description="Low complexity" evidence="4">
    <location>
        <begin position="251"/>
        <end position="260"/>
    </location>
</feature>
<dbReference type="WBParaSite" id="maker-unitig_40984-snap-gene-0.2-mRNA-1">
    <property type="protein sequence ID" value="maker-unitig_40984-snap-gene-0.2-mRNA-1"/>
    <property type="gene ID" value="maker-unitig_40984-snap-gene-0.2"/>
</dbReference>
<dbReference type="PANTHER" id="PTHR43429">
    <property type="entry name" value="PYRIDINE NUCLEOTIDE-DISULFIDE OXIDOREDUCTASE DOMAIN-CONTAINING"/>
    <property type="match status" value="1"/>
</dbReference>
<dbReference type="AlphaFoldDB" id="A0A1I8FP86"/>
<organism evidence="5 6">
    <name type="scientific">Macrostomum lignano</name>
    <dbReference type="NCBI Taxonomy" id="282301"/>
    <lineage>
        <taxon>Eukaryota</taxon>
        <taxon>Metazoa</taxon>
        <taxon>Spiralia</taxon>
        <taxon>Lophotrochozoa</taxon>
        <taxon>Platyhelminthes</taxon>
        <taxon>Rhabditophora</taxon>
        <taxon>Macrostomorpha</taxon>
        <taxon>Macrostomida</taxon>
        <taxon>Macrostomidae</taxon>
        <taxon>Macrostomum</taxon>
    </lineage>
</organism>
<dbReference type="InterPro" id="IPR050260">
    <property type="entry name" value="FAD-bd_OxRdtase"/>
</dbReference>
<keyword evidence="3" id="KW-0274">FAD</keyword>
<dbReference type="Proteomes" id="UP000095280">
    <property type="component" value="Unplaced"/>
</dbReference>
<evidence type="ECO:0000256" key="1">
    <source>
        <dbReference type="ARBA" id="ARBA00001974"/>
    </source>
</evidence>
<evidence type="ECO:0000256" key="4">
    <source>
        <dbReference type="SAM" id="MobiDB-lite"/>
    </source>
</evidence>
<evidence type="ECO:0000313" key="5">
    <source>
        <dbReference type="Proteomes" id="UP000095280"/>
    </source>
</evidence>
<dbReference type="PANTHER" id="PTHR43429:SF2">
    <property type="entry name" value="PYRIDINE NUCLEOTIDE-DISULFIDE OXIDOREDUCTASE DOMAIN-CONTAINING PROTEIN 1"/>
    <property type="match status" value="1"/>
</dbReference>
<accession>A0A1I8FP86</accession>
<dbReference type="SUPFAM" id="SSF51905">
    <property type="entry name" value="FAD/NAD(P)-binding domain"/>
    <property type="match status" value="1"/>
</dbReference>
<dbReference type="InterPro" id="IPR036188">
    <property type="entry name" value="FAD/NAD-bd_sf"/>
</dbReference>